<feature type="region of interest" description="Disordered" evidence="3">
    <location>
        <begin position="165"/>
        <end position="187"/>
    </location>
</feature>
<dbReference type="SUPFAM" id="SSF50475">
    <property type="entry name" value="FMN-binding split barrel"/>
    <property type="match status" value="1"/>
</dbReference>
<dbReference type="PANTHER" id="PTHR30466">
    <property type="entry name" value="FLAVIN REDUCTASE"/>
    <property type="match status" value="1"/>
</dbReference>
<dbReference type="InterPro" id="IPR050268">
    <property type="entry name" value="NADH-dep_flavin_reductase"/>
</dbReference>
<comment type="similarity">
    <text evidence="1">Belongs to the non-flavoprotein flavin reductase family.</text>
</comment>
<evidence type="ECO:0000313" key="6">
    <source>
        <dbReference type="Proteomes" id="UP000616839"/>
    </source>
</evidence>
<evidence type="ECO:0000256" key="2">
    <source>
        <dbReference type="ARBA" id="ARBA00023002"/>
    </source>
</evidence>
<dbReference type="InterPro" id="IPR002563">
    <property type="entry name" value="Flavin_Rdtase-like_dom"/>
</dbReference>
<evidence type="ECO:0000259" key="4">
    <source>
        <dbReference type="SMART" id="SM00903"/>
    </source>
</evidence>
<name>A0A927K3H3_9ACTN</name>
<dbReference type="GO" id="GO:0042602">
    <property type="term" value="F:riboflavin reductase (NADPH) activity"/>
    <property type="evidence" value="ECO:0007669"/>
    <property type="project" value="TreeGrafter"/>
</dbReference>
<protein>
    <submittedName>
        <fullName evidence="5">Flavin reductase family protein</fullName>
    </submittedName>
</protein>
<dbReference type="InterPro" id="IPR012349">
    <property type="entry name" value="Split_barrel_FMN-bd"/>
</dbReference>
<dbReference type="Gene3D" id="2.30.110.10">
    <property type="entry name" value="Electron Transport, Fmn-binding Protein, Chain A"/>
    <property type="match status" value="1"/>
</dbReference>
<evidence type="ECO:0000256" key="3">
    <source>
        <dbReference type="SAM" id="MobiDB-lite"/>
    </source>
</evidence>
<evidence type="ECO:0000256" key="1">
    <source>
        <dbReference type="ARBA" id="ARBA00008898"/>
    </source>
</evidence>
<evidence type="ECO:0000313" key="5">
    <source>
        <dbReference type="EMBL" id="MBD8869347.1"/>
    </source>
</evidence>
<comment type="caution">
    <text evidence="5">The sequence shown here is derived from an EMBL/GenBank/DDBJ whole genome shotgun (WGS) entry which is preliminary data.</text>
</comment>
<dbReference type="RefSeq" id="WP_192141984.1">
    <property type="nucleotide sequence ID" value="NZ_JACYXZ010000002.1"/>
</dbReference>
<gene>
    <name evidence="5" type="ORF">IE331_06910</name>
</gene>
<dbReference type="AlphaFoldDB" id="A0A927K3H3"/>
<dbReference type="SMART" id="SM00903">
    <property type="entry name" value="Flavin_Reduct"/>
    <property type="match status" value="1"/>
</dbReference>
<dbReference type="PANTHER" id="PTHR30466:SF11">
    <property type="entry name" value="FLAVIN-DEPENDENT MONOOXYGENASE, REDUCTASE SUBUNIT HSAB"/>
    <property type="match status" value="1"/>
</dbReference>
<dbReference type="EMBL" id="JACYXZ010000002">
    <property type="protein sequence ID" value="MBD8869347.1"/>
    <property type="molecule type" value="Genomic_DNA"/>
</dbReference>
<feature type="domain" description="Flavin reductase like" evidence="4">
    <location>
        <begin position="37"/>
        <end position="185"/>
    </location>
</feature>
<sequence>MNAFLGSFDFELRPGESTDVAGSEEAREAALRFRDVLGGYCSGVTVVTAVSRGEPVGMTCQSFASISLDPPLVMFSPARTSRAWPVMQRAGVFCVNFLAADQEELATVMASRGADKFAGLPWSPSRTGSPLFEGTVGHVDCTVHAVHEAGDHYVVIGRVQDMDLHPDASGRPPAPLLFHRGEYRTTR</sequence>
<dbReference type="GO" id="GO:0010181">
    <property type="term" value="F:FMN binding"/>
    <property type="evidence" value="ECO:0007669"/>
    <property type="project" value="InterPro"/>
</dbReference>
<keyword evidence="2" id="KW-0560">Oxidoreductase</keyword>
<accession>A0A927K3H3</accession>
<reference evidence="5" key="1">
    <citation type="submission" date="2020-09" db="EMBL/GenBank/DDBJ databases">
        <title>Nocardioides sp. strain MJB4 16S ribosomal RNA gene Genome sequencing and assembly.</title>
        <authorList>
            <person name="Kim I."/>
        </authorList>
    </citation>
    <scope>NUCLEOTIDE SEQUENCE</scope>
    <source>
        <strain evidence="5">MJB4</strain>
    </source>
</reference>
<proteinExistence type="inferred from homology"/>
<keyword evidence="6" id="KW-1185">Reference proteome</keyword>
<dbReference type="Pfam" id="PF01613">
    <property type="entry name" value="Flavin_Reduct"/>
    <property type="match status" value="1"/>
</dbReference>
<dbReference type="Proteomes" id="UP000616839">
    <property type="component" value="Unassembled WGS sequence"/>
</dbReference>
<organism evidence="5 6">
    <name type="scientific">Nocardioides donggukensis</name>
    <dbReference type="NCBI Taxonomy" id="2774019"/>
    <lineage>
        <taxon>Bacteria</taxon>
        <taxon>Bacillati</taxon>
        <taxon>Actinomycetota</taxon>
        <taxon>Actinomycetes</taxon>
        <taxon>Propionibacteriales</taxon>
        <taxon>Nocardioidaceae</taxon>
        <taxon>Nocardioides</taxon>
    </lineage>
</organism>